<feature type="transmembrane region" description="Helical" evidence="1">
    <location>
        <begin position="78"/>
        <end position="100"/>
    </location>
</feature>
<keyword evidence="1" id="KW-0472">Membrane</keyword>
<feature type="transmembrane region" description="Helical" evidence="1">
    <location>
        <begin position="120"/>
        <end position="142"/>
    </location>
</feature>
<keyword evidence="1" id="KW-0812">Transmembrane</keyword>
<gene>
    <name evidence="3" type="ORF">PYCCODRAFT_1422866</name>
</gene>
<proteinExistence type="predicted"/>
<evidence type="ECO:0000259" key="2">
    <source>
        <dbReference type="Pfam" id="PF20152"/>
    </source>
</evidence>
<dbReference type="Proteomes" id="UP000193067">
    <property type="component" value="Unassembled WGS sequence"/>
</dbReference>
<sequence length="199" mass="22173">MYYRTAPSINNLVSESFFARRVYMVGRQYVIVVISAMTMILLSCGEELLPVSKHLDLHRGTTGFFIGHTISARARMQWIINVASVLLLLGDVQLTVVLVYALHRCRSGIRRTDSMVDILIAYAISSGSLICVINLATLILGMTSWPSEKPRRSWEFYLIISRSLSVDSQLTPESLHRSPSVGCTIAGELPTTYTKDKAC</sequence>
<evidence type="ECO:0000313" key="3">
    <source>
        <dbReference type="EMBL" id="OSD05875.1"/>
    </source>
</evidence>
<keyword evidence="4" id="KW-1185">Reference proteome</keyword>
<feature type="transmembrane region" description="Helical" evidence="1">
    <location>
        <begin position="29"/>
        <end position="49"/>
    </location>
</feature>
<accession>A0A1Y2IXI9</accession>
<reference evidence="3 4" key="1">
    <citation type="journal article" date="2015" name="Biotechnol. Biofuels">
        <title>Enhanced degradation of softwood versus hardwood by the white-rot fungus Pycnoporus coccineus.</title>
        <authorList>
            <person name="Couturier M."/>
            <person name="Navarro D."/>
            <person name="Chevret D."/>
            <person name="Henrissat B."/>
            <person name="Piumi F."/>
            <person name="Ruiz-Duenas F.J."/>
            <person name="Martinez A.T."/>
            <person name="Grigoriev I.V."/>
            <person name="Riley R."/>
            <person name="Lipzen A."/>
            <person name="Berrin J.G."/>
            <person name="Master E.R."/>
            <person name="Rosso M.N."/>
        </authorList>
    </citation>
    <scope>NUCLEOTIDE SEQUENCE [LARGE SCALE GENOMIC DNA]</scope>
    <source>
        <strain evidence="3 4">BRFM310</strain>
    </source>
</reference>
<dbReference type="EMBL" id="KZ084091">
    <property type="protein sequence ID" value="OSD05875.1"/>
    <property type="molecule type" value="Genomic_DNA"/>
</dbReference>
<evidence type="ECO:0000313" key="4">
    <source>
        <dbReference type="Proteomes" id="UP000193067"/>
    </source>
</evidence>
<dbReference type="OrthoDB" id="2535105at2759"/>
<protein>
    <recommendedName>
        <fullName evidence="2">DUF6534 domain-containing protein</fullName>
    </recommendedName>
</protein>
<organism evidence="3 4">
    <name type="scientific">Trametes coccinea (strain BRFM310)</name>
    <name type="common">Pycnoporus coccineus</name>
    <dbReference type="NCBI Taxonomy" id="1353009"/>
    <lineage>
        <taxon>Eukaryota</taxon>
        <taxon>Fungi</taxon>
        <taxon>Dikarya</taxon>
        <taxon>Basidiomycota</taxon>
        <taxon>Agaricomycotina</taxon>
        <taxon>Agaricomycetes</taxon>
        <taxon>Polyporales</taxon>
        <taxon>Polyporaceae</taxon>
        <taxon>Trametes</taxon>
    </lineage>
</organism>
<name>A0A1Y2IXI9_TRAC3</name>
<dbReference type="AlphaFoldDB" id="A0A1Y2IXI9"/>
<dbReference type="Pfam" id="PF20152">
    <property type="entry name" value="DUF6534"/>
    <property type="match status" value="1"/>
</dbReference>
<feature type="domain" description="DUF6534" evidence="2">
    <location>
        <begin position="89"/>
        <end position="143"/>
    </location>
</feature>
<evidence type="ECO:0000256" key="1">
    <source>
        <dbReference type="SAM" id="Phobius"/>
    </source>
</evidence>
<keyword evidence="1" id="KW-1133">Transmembrane helix</keyword>
<dbReference type="InterPro" id="IPR045339">
    <property type="entry name" value="DUF6534"/>
</dbReference>